<protein>
    <submittedName>
        <fullName evidence="2">Uncharacterized protein</fullName>
    </submittedName>
</protein>
<keyword evidence="1" id="KW-0812">Transmembrane</keyword>
<name>A0A9I9EJ49_CUCME</name>
<keyword evidence="1" id="KW-0472">Membrane</keyword>
<proteinExistence type="predicted"/>
<evidence type="ECO:0000313" key="2">
    <source>
        <dbReference type="EnsemblPlants" id="MELO3C034463.2.1"/>
    </source>
</evidence>
<accession>A0A9I9EJ49</accession>
<sequence length="96" mass="11232">TKVEVEKRWQVTRRGRDLPYGLTFCFHFLFIFPVISVKASVKRLRCEVEMKLLETELSDKAMIQGFKWSILAFQIRRQGCSGRVACRIMSFKTRAG</sequence>
<dbReference type="AlphaFoldDB" id="A0A9I9EJ49"/>
<evidence type="ECO:0000256" key="1">
    <source>
        <dbReference type="SAM" id="Phobius"/>
    </source>
</evidence>
<dbReference type="Gramene" id="MELO3C034463.2.1">
    <property type="protein sequence ID" value="MELO3C034463.2.1"/>
    <property type="gene ID" value="MELO3C034463.2"/>
</dbReference>
<keyword evidence="1" id="KW-1133">Transmembrane helix</keyword>
<reference evidence="2" key="1">
    <citation type="submission" date="2023-03" db="UniProtKB">
        <authorList>
            <consortium name="EnsemblPlants"/>
        </authorList>
    </citation>
    <scope>IDENTIFICATION</scope>
</reference>
<dbReference type="EnsemblPlants" id="MELO3C034463.2.1">
    <property type="protein sequence ID" value="MELO3C034463.2.1"/>
    <property type="gene ID" value="MELO3C034463.2"/>
</dbReference>
<feature type="transmembrane region" description="Helical" evidence="1">
    <location>
        <begin position="20"/>
        <end position="41"/>
    </location>
</feature>
<organism evidence="2">
    <name type="scientific">Cucumis melo</name>
    <name type="common">Muskmelon</name>
    <dbReference type="NCBI Taxonomy" id="3656"/>
    <lineage>
        <taxon>Eukaryota</taxon>
        <taxon>Viridiplantae</taxon>
        <taxon>Streptophyta</taxon>
        <taxon>Embryophyta</taxon>
        <taxon>Tracheophyta</taxon>
        <taxon>Spermatophyta</taxon>
        <taxon>Magnoliopsida</taxon>
        <taxon>eudicotyledons</taxon>
        <taxon>Gunneridae</taxon>
        <taxon>Pentapetalae</taxon>
        <taxon>rosids</taxon>
        <taxon>fabids</taxon>
        <taxon>Cucurbitales</taxon>
        <taxon>Cucurbitaceae</taxon>
        <taxon>Benincaseae</taxon>
        <taxon>Cucumis</taxon>
    </lineage>
</organism>